<dbReference type="EMBL" id="AQFT01000134">
    <property type="protein sequence ID" value="EMZ21361.1"/>
    <property type="molecule type" value="Genomic_DNA"/>
</dbReference>
<dbReference type="Pfam" id="PF20753">
    <property type="entry name" value="DUF6558_C"/>
    <property type="match status" value="1"/>
</dbReference>
<dbReference type="InterPro" id="IPR046688">
    <property type="entry name" value="DUF6558_N"/>
</dbReference>
<sequence>MDATNFIFDGKSLSDFGFIICEFNGETNTSTPSNITFTTLKVPDNDRRRFLSSNYEEVISFEISIAKYESKKNILPINSYEDRAIRKWLCREDGFHELVIEQEDFYNIYYNAQINIIPQMVCGRIRGYRLTITTDNVYGYTEPLETEFNINSTSPYNFLALSDKADYFYPIWEITPVQNGDLHLKILEDINQTNTILKSVKANNKITIDSENGIIEGISPDNFNWQLPRIIQGYDETVNTITSTLPCHIKIIYRLARKAVC</sequence>
<feature type="domain" description="DUF6558" evidence="1">
    <location>
        <begin position="1"/>
        <end position="136"/>
    </location>
</feature>
<dbReference type="STRING" id="1235802.C823_04609"/>
<gene>
    <name evidence="3" type="ORF">C823_04609</name>
</gene>
<keyword evidence="4" id="KW-1185">Reference proteome</keyword>
<comment type="caution">
    <text evidence="3">The sequence shown here is derived from an EMBL/GenBank/DDBJ whole genome shotgun (WGS) entry which is preliminary data.</text>
</comment>
<evidence type="ECO:0008006" key="5">
    <source>
        <dbReference type="Google" id="ProtNLM"/>
    </source>
</evidence>
<dbReference type="Proteomes" id="UP000012589">
    <property type="component" value="Unassembled WGS sequence"/>
</dbReference>
<organism evidence="3 4">
    <name type="scientific">Eubacterium plexicaudatum ASF492</name>
    <dbReference type="NCBI Taxonomy" id="1235802"/>
    <lineage>
        <taxon>Bacteria</taxon>
        <taxon>Bacillati</taxon>
        <taxon>Bacillota</taxon>
        <taxon>Clostridia</taxon>
        <taxon>Eubacteriales</taxon>
        <taxon>Eubacteriaceae</taxon>
        <taxon>Eubacterium</taxon>
    </lineage>
</organism>
<reference evidence="3 4" key="1">
    <citation type="journal article" date="2014" name="Genome Announc.">
        <title>Draft genome sequences of the altered schaedler flora, a defined bacterial community from gnotobiotic mice.</title>
        <authorList>
            <person name="Wannemuehler M.J."/>
            <person name="Overstreet A.M."/>
            <person name="Ward D.V."/>
            <person name="Phillips G.J."/>
        </authorList>
    </citation>
    <scope>NUCLEOTIDE SEQUENCE [LARGE SCALE GENOMIC DNA]</scope>
    <source>
        <strain evidence="3 4">ASF492</strain>
    </source>
</reference>
<evidence type="ECO:0000259" key="1">
    <source>
        <dbReference type="Pfam" id="PF20195"/>
    </source>
</evidence>
<name>N1ZZN9_9FIRM</name>
<proteinExistence type="predicted"/>
<protein>
    <recommendedName>
        <fullName evidence="5">Phage tail protein</fullName>
    </recommendedName>
</protein>
<dbReference type="eggNOG" id="ENOG50343IS">
    <property type="taxonomic scope" value="Bacteria"/>
</dbReference>
<evidence type="ECO:0000259" key="2">
    <source>
        <dbReference type="Pfam" id="PF20753"/>
    </source>
</evidence>
<dbReference type="PATRIC" id="fig|1235802.3.peg.4882"/>
<accession>N1ZZN9</accession>
<evidence type="ECO:0000313" key="4">
    <source>
        <dbReference type="Proteomes" id="UP000012589"/>
    </source>
</evidence>
<feature type="domain" description="Phage tail-like C-terminal" evidence="2">
    <location>
        <begin position="138"/>
        <end position="253"/>
    </location>
</feature>
<dbReference type="AlphaFoldDB" id="N1ZZN9"/>
<dbReference type="Pfam" id="PF20195">
    <property type="entry name" value="DUF6558"/>
    <property type="match status" value="1"/>
</dbReference>
<evidence type="ECO:0000313" key="3">
    <source>
        <dbReference type="EMBL" id="EMZ21361.1"/>
    </source>
</evidence>
<dbReference type="OrthoDB" id="2047487at2"/>
<dbReference type="HOGENOM" id="CLU_1048497_0_0_9"/>
<dbReference type="InterPro" id="IPR048276">
    <property type="entry name" value="Phage_tail-like_C"/>
</dbReference>